<keyword evidence="2" id="KW-0812">Transmembrane</keyword>
<dbReference type="RefSeq" id="WP_015230669.1">
    <property type="nucleotide sequence ID" value="NC_019780.1"/>
</dbReference>
<dbReference type="AlphaFoldDB" id="K9YZ01"/>
<evidence type="ECO:0000313" key="3">
    <source>
        <dbReference type="EMBL" id="AFZ51692.1"/>
    </source>
</evidence>
<evidence type="ECO:0000313" key="4">
    <source>
        <dbReference type="Proteomes" id="UP000010482"/>
    </source>
</evidence>
<keyword evidence="2" id="KW-0472">Membrane</keyword>
<dbReference type="eggNOG" id="COG5346">
    <property type="taxonomic scope" value="Bacteria"/>
</dbReference>
<protein>
    <submittedName>
        <fullName evidence="3">Membrane protein</fullName>
    </submittedName>
</protein>
<keyword evidence="2" id="KW-1133">Transmembrane helix</keyword>
<reference evidence="3" key="1">
    <citation type="submission" date="2012-04" db="EMBL/GenBank/DDBJ databases">
        <title>Finished genome of Dactylococcopsis salina PCC 8305.</title>
        <authorList>
            <consortium name="US DOE Joint Genome Institute"/>
            <person name="Gugger M."/>
            <person name="Coursin T."/>
            <person name="Rippka R."/>
            <person name="Tandeau De Marsac N."/>
            <person name="Huntemann M."/>
            <person name="Wei C.-L."/>
            <person name="Han J."/>
            <person name="Detter J.C."/>
            <person name="Han C."/>
            <person name="Tapia R."/>
            <person name="Daligault H."/>
            <person name="Chen A."/>
            <person name="Krypides N."/>
            <person name="Mavromatis K."/>
            <person name="Markowitz V."/>
            <person name="Szeto E."/>
            <person name="Ivanova N."/>
            <person name="Ovchinnikova G."/>
            <person name="Pagani I."/>
            <person name="Pati A."/>
            <person name="Goodwin L."/>
            <person name="Peters L."/>
            <person name="Pitluck S."/>
            <person name="Woyke T."/>
            <person name="Kerfeld C."/>
        </authorList>
    </citation>
    <scope>NUCLEOTIDE SEQUENCE [LARGE SCALE GENOMIC DNA]</scope>
    <source>
        <strain evidence="3">PCC 8305</strain>
    </source>
</reference>
<dbReference type="HOGENOM" id="CLU_1388250_0_0_3"/>
<evidence type="ECO:0000256" key="2">
    <source>
        <dbReference type="SAM" id="Phobius"/>
    </source>
</evidence>
<proteinExistence type="predicted"/>
<dbReference type="STRING" id="13035.Dacsa_3168"/>
<feature type="compositionally biased region" description="Polar residues" evidence="1">
    <location>
        <begin position="31"/>
        <end position="54"/>
    </location>
</feature>
<dbReference type="Proteomes" id="UP000010482">
    <property type="component" value="Chromosome"/>
</dbReference>
<feature type="region of interest" description="Disordered" evidence="1">
    <location>
        <begin position="80"/>
        <end position="114"/>
    </location>
</feature>
<dbReference type="OrthoDB" id="1371234at2"/>
<dbReference type="EMBL" id="CP003944">
    <property type="protein sequence ID" value="AFZ51692.1"/>
    <property type="molecule type" value="Genomic_DNA"/>
</dbReference>
<organism evidence="3 4">
    <name type="scientific">Dactylococcopsis salina (strain PCC 8305)</name>
    <name type="common">Myxobactron salinum</name>
    <dbReference type="NCBI Taxonomy" id="13035"/>
    <lineage>
        <taxon>Bacteria</taxon>
        <taxon>Bacillati</taxon>
        <taxon>Cyanobacteriota</taxon>
        <taxon>Cyanophyceae</taxon>
        <taxon>Nodosilineales</taxon>
        <taxon>Cymatolegaceae</taxon>
        <taxon>Dactylococcopsis</taxon>
    </lineage>
</organism>
<feature type="region of interest" description="Disordered" evidence="1">
    <location>
        <begin position="1"/>
        <end position="58"/>
    </location>
</feature>
<evidence type="ECO:0000256" key="1">
    <source>
        <dbReference type="SAM" id="MobiDB-lite"/>
    </source>
</evidence>
<dbReference type="KEGG" id="dsl:Dacsa_3168"/>
<feature type="compositionally biased region" description="Polar residues" evidence="1">
    <location>
        <begin position="1"/>
        <end position="22"/>
    </location>
</feature>
<keyword evidence="4" id="KW-1185">Reference proteome</keyword>
<name>K9YZ01_DACS8</name>
<feature type="transmembrane region" description="Helical" evidence="2">
    <location>
        <begin position="130"/>
        <end position="151"/>
    </location>
</feature>
<gene>
    <name evidence="3" type="ORF">Dacsa_3168</name>
</gene>
<accession>K9YZ01</accession>
<feature type="transmembrane region" description="Helical" evidence="2">
    <location>
        <begin position="157"/>
        <end position="175"/>
    </location>
</feature>
<sequence length="196" mass="22002">MNDSNQTPETSPNPNDPNQKDSSVILPDLQASYQQNHPSNQGVSFGFEISTTSDPLPEPEKLQQYQQLGLLEVAIQMIQKEQDHRHQQEEREQLHRHQQEKQEQQRRNQVEQDVVKNDEKSINLEHRDRTLGQIFGLVIGLFTVGMGGYVAVNGSQWAGGFIGTGGVVSLAAVFVKGRDRAHLPEKASKSDSEHLQ</sequence>